<comment type="caution">
    <text evidence="2">The sequence shown here is derived from an EMBL/GenBank/DDBJ whole genome shotgun (WGS) entry which is preliminary data.</text>
</comment>
<evidence type="ECO:0000313" key="2">
    <source>
        <dbReference type="EMBL" id="RVU16058.1"/>
    </source>
</evidence>
<dbReference type="GO" id="GO:0071949">
    <property type="term" value="F:FAD binding"/>
    <property type="evidence" value="ECO:0007669"/>
    <property type="project" value="InterPro"/>
</dbReference>
<name>A0A437P1R1_9ACTN</name>
<evidence type="ECO:0000259" key="1">
    <source>
        <dbReference type="Pfam" id="PF01494"/>
    </source>
</evidence>
<dbReference type="Proteomes" id="UP000283128">
    <property type="component" value="Unassembled WGS sequence"/>
</dbReference>
<dbReference type="Pfam" id="PF01494">
    <property type="entry name" value="FAD_binding_3"/>
    <property type="match status" value="1"/>
</dbReference>
<dbReference type="InterPro" id="IPR002938">
    <property type="entry name" value="FAD-bd"/>
</dbReference>
<dbReference type="AlphaFoldDB" id="A0A437P1R1"/>
<keyword evidence="3" id="KW-1185">Reference proteome</keyword>
<protein>
    <submittedName>
        <fullName evidence="2">FAD-dependent oxidoreductase</fullName>
    </submittedName>
</protein>
<evidence type="ECO:0000313" key="3">
    <source>
        <dbReference type="Proteomes" id="UP000283128"/>
    </source>
</evidence>
<dbReference type="RefSeq" id="WP_127832846.1">
    <property type="nucleotide sequence ID" value="NZ_RZYA01000029.1"/>
</dbReference>
<reference evidence="2 3" key="1">
    <citation type="submission" date="2019-01" db="EMBL/GenBank/DDBJ databases">
        <title>Genome sequences of Streptomyces and Rhizobium isolates collected from root and soil.</title>
        <authorList>
            <person name="Chhettri S."/>
            <person name="Sevigny J.L."/>
            <person name="Sen A."/>
            <person name="Ennis N."/>
            <person name="Tisa L."/>
        </authorList>
    </citation>
    <scope>NUCLEOTIDE SEQUENCE [LARGE SCALE GENOMIC DNA]</scope>
    <source>
        <strain evidence="2 3">San01</strain>
    </source>
</reference>
<proteinExistence type="predicted"/>
<dbReference type="PANTHER" id="PTHR42685">
    <property type="entry name" value="GERANYLGERANYL DIPHOSPHATE REDUCTASE"/>
    <property type="match status" value="1"/>
</dbReference>
<gene>
    <name evidence="2" type="ORF">EOT10_37380</name>
</gene>
<dbReference type="PANTHER" id="PTHR42685:SF22">
    <property type="entry name" value="CONDITIONED MEDIUM FACTOR RECEPTOR 1"/>
    <property type="match status" value="1"/>
</dbReference>
<dbReference type="EMBL" id="RZYA01000029">
    <property type="protein sequence ID" value="RVU16058.1"/>
    <property type="molecule type" value="Genomic_DNA"/>
</dbReference>
<dbReference type="InterPro" id="IPR050407">
    <property type="entry name" value="Geranylgeranyl_reductase"/>
</dbReference>
<dbReference type="InterPro" id="IPR036188">
    <property type="entry name" value="FAD/NAD-bd_sf"/>
</dbReference>
<dbReference type="SUPFAM" id="SSF51905">
    <property type="entry name" value="FAD/NAD(P)-binding domain"/>
    <property type="match status" value="1"/>
</dbReference>
<organism evidence="2 3">
    <name type="scientific">Streptomyces antnestii</name>
    <dbReference type="NCBI Taxonomy" id="2494256"/>
    <lineage>
        <taxon>Bacteria</taxon>
        <taxon>Bacillati</taxon>
        <taxon>Actinomycetota</taxon>
        <taxon>Actinomycetes</taxon>
        <taxon>Kitasatosporales</taxon>
        <taxon>Streptomycetaceae</taxon>
        <taxon>Streptomyces</taxon>
    </lineage>
</organism>
<accession>A0A437P1R1</accession>
<dbReference type="Gene3D" id="3.50.50.60">
    <property type="entry name" value="FAD/NAD(P)-binding domain"/>
    <property type="match status" value="1"/>
</dbReference>
<dbReference type="PRINTS" id="PR00420">
    <property type="entry name" value="RNGMNOXGNASE"/>
</dbReference>
<sequence length="401" mass="43851">MYDVIVVGARVAGAASALLLARAGHRVLLVDRARFPSDTLSTHYIHQPGIARLDRWGVLDAVRATGCPALDRTVYQVGDDVRLDGGTVPHEGQSAAYAPRRYLLDQILVDAAVAAGAEFRDGCSVSGLVFDGDRVVGVKCRSADGRPVEERARLVVGADGMRSAVARAVEAPYTVQDPLMSCIYFTYWQGIKSQFELYERPGRWIGAIPTNDDATLIAAYFPQSEFNRVRGDALDNYLENIRTTAPGLYERAMDGGERVERLRGTGDQQNFFRQPSGPGWALVGDAAHHKDSITARGISDAFLQADLLAASVAGVLDDPARLAEGLARYGEQLQDDLFEGYRNTLFVSRLEVTPDRLAMLRMIQHSPDLTERYFAVAAGGMSVDELYDEELHDRLETEAAA</sequence>
<feature type="domain" description="FAD-binding" evidence="1">
    <location>
        <begin position="2"/>
        <end position="320"/>
    </location>
</feature>
<dbReference type="OrthoDB" id="103324at2"/>